<sequence>LGAAAYAADAAGLAAPDRPDAMDDEIRWQLDRLTPEARVALAQLPPLGEDTAGPLGPGLLARGVLGPAIRRLQAGIDSPASGDDRQHLV</sequence>
<comment type="caution">
    <text evidence="1">The sequence shown here is derived from an EMBL/GenBank/DDBJ whole genome shotgun (WGS) entry which is preliminary data.</text>
</comment>
<reference evidence="1 2" key="1">
    <citation type="submission" date="2013-08" db="EMBL/GenBank/DDBJ databases">
        <authorList>
            <person name="Weinstock G."/>
            <person name="Sodergren E."/>
            <person name="Wylie T."/>
            <person name="Fulton L."/>
            <person name="Fulton R."/>
            <person name="Fronick C."/>
            <person name="O'Laughlin M."/>
            <person name="Godfrey J."/>
            <person name="Miner T."/>
            <person name="Herter B."/>
            <person name="Appelbaum E."/>
            <person name="Cordes M."/>
            <person name="Lek S."/>
            <person name="Wollam A."/>
            <person name="Pepin K.H."/>
            <person name="Palsikar V.B."/>
            <person name="Mitreva M."/>
            <person name="Wilson R.K."/>
        </authorList>
    </citation>
    <scope>NUCLEOTIDE SEQUENCE [LARGE SCALE GENOMIC DNA]</scope>
    <source>
        <strain evidence="1 2">ATCC 14665</strain>
    </source>
</reference>
<dbReference type="HOGENOM" id="CLU_2445919_0_0_11"/>
<dbReference type="Proteomes" id="UP000016605">
    <property type="component" value="Unassembled WGS sequence"/>
</dbReference>
<organism evidence="1 2">
    <name type="scientific">Leifsonia aquatica ATCC 14665</name>
    <dbReference type="NCBI Taxonomy" id="1358026"/>
    <lineage>
        <taxon>Bacteria</taxon>
        <taxon>Bacillati</taxon>
        <taxon>Actinomycetota</taxon>
        <taxon>Actinomycetes</taxon>
        <taxon>Micrococcales</taxon>
        <taxon>Microbacteriaceae</taxon>
        <taxon>Leifsonia</taxon>
    </lineage>
</organism>
<dbReference type="AlphaFoldDB" id="U2T525"/>
<name>U2T525_LEIAQ</name>
<evidence type="ECO:0000313" key="1">
    <source>
        <dbReference type="EMBL" id="ERK72583.1"/>
    </source>
</evidence>
<gene>
    <name evidence="1" type="ORF">N136_01049</name>
</gene>
<proteinExistence type="predicted"/>
<protein>
    <submittedName>
        <fullName evidence="1">Uncharacterized protein</fullName>
    </submittedName>
</protein>
<dbReference type="EMBL" id="AWVQ01000111">
    <property type="protein sequence ID" value="ERK72583.1"/>
    <property type="molecule type" value="Genomic_DNA"/>
</dbReference>
<feature type="non-terminal residue" evidence="1">
    <location>
        <position position="1"/>
    </location>
</feature>
<accession>U2T525</accession>
<evidence type="ECO:0000313" key="2">
    <source>
        <dbReference type="Proteomes" id="UP000016605"/>
    </source>
</evidence>